<sequence>WDTTLSSDGQYQIKVVAFDVEGNRAESSVSVNIENRFIDLQIWAPWLLVIASLIIIGIVSYFIAEWRGKIWFKNRRTLNAEKIRLTHIDKDQVIKRIELIETQEEQGKPLILHCKFCGAWFESDRFNYMCPVCDHDQIYIAYNCINCGKWYFKDKTSSEYYCKNKSCKGVRLVKREKQEIQNILSKEGIFLRKYEPKKSKFSILDS</sequence>
<evidence type="ECO:0000256" key="1">
    <source>
        <dbReference type="SAM" id="Phobius"/>
    </source>
</evidence>
<gene>
    <name evidence="2" type="ORF">S01H4_19985</name>
</gene>
<reference evidence="2" key="1">
    <citation type="journal article" date="2014" name="Front. Microbiol.">
        <title>High frequency of phylogenetically diverse reductive dehalogenase-homologous genes in deep subseafloor sedimentary metagenomes.</title>
        <authorList>
            <person name="Kawai M."/>
            <person name="Futagami T."/>
            <person name="Toyoda A."/>
            <person name="Takaki Y."/>
            <person name="Nishi S."/>
            <person name="Hori S."/>
            <person name="Arai W."/>
            <person name="Tsubouchi T."/>
            <person name="Morono Y."/>
            <person name="Uchiyama I."/>
            <person name="Ito T."/>
            <person name="Fujiyama A."/>
            <person name="Inagaki F."/>
            <person name="Takami H."/>
        </authorList>
    </citation>
    <scope>NUCLEOTIDE SEQUENCE</scope>
    <source>
        <strain evidence="2">Expedition CK06-06</strain>
    </source>
</reference>
<dbReference type="EMBL" id="BART01008950">
    <property type="protein sequence ID" value="GAG60389.1"/>
    <property type="molecule type" value="Genomic_DNA"/>
</dbReference>
<keyword evidence="1" id="KW-0812">Transmembrane</keyword>
<keyword evidence="1" id="KW-0472">Membrane</keyword>
<protein>
    <recommendedName>
        <fullName evidence="3">Ig-like domain-containing protein</fullName>
    </recommendedName>
</protein>
<evidence type="ECO:0000313" key="2">
    <source>
        <dbReference type="EMBL" id="GAG60389.1"/>
    </source>
</evidence>
<dbReference type="AlphaFoldDB" id="X0YUP6"/>
<evidence type="ECO:0008006" key="3">
    <source>
        <dbReference type="Google" id="ProtNLM"/>
    </source>
</evidence>
<organism evidence="2">
    <name type="scientific">marine sediment metagenome</name>
    <dbReference type="NCBI Taxonomy" id="412755"/>
    <lineage>
        <taxon>unclassified sequences</taxon>
        <taxon>metagenomes</taxon>
        <taxon>ecological metagenomes</taxon>
    </lineage>
</organism>
<feature type="transmembrane region" description="Helical" evidence="1">
    <location>
        <begin position="43"/>
        <end position="64"/>
    </location>
</feature>
<keyword evidence="1" id="KW-1133">Transmembrane helix</keyword>
<comment type="caution">
    <text evidence="2">The sequence shown here is derived from an EMBL/GenBank/DDBJ whole genome shotgun (WGS) entry which is preliminary data.</text>
</comment>
<feature type="non-terminal residue" evidence="2">
    <location>
        <position position="1"/>
    </location>
</feature>
<name>X0YUP6_9ZZZZ</name>
<proteinExistence type="predicted"/>
<accession>X0YUP6</accession>